<dbReference type="EMBL" id="JARKIF010000023">
    <property type="protein sequence ID" value="KAJ7615938.1"/>
    <property type="molecule type" value="Genomic_DNA"/>
</dbReference>
<dbReference type="AlphaFoldDB" id="A0AAD7BBF4"/>
<organism evidence="1 2">
    <name type="scientific">Roridomyces roridus</name>
    <dbReference type="NCBI Taxonomy" id="1738132"/>
    <lineage>
        <taxon>Eukaryota</taxon>
        <taxon>Fungi</taxon>
        <taxon>Dikarya</taxon>
        <taxon>Basidiomycota</taxon>
        <taxon>Agaricomycotina</taxon>
        <taxon>Agaricomycetes</taxon>
        <taxon>Agaricomycetidae</taxon>
        <taxon>Agaricales</taxon>
        <taxon>Marasmiineae</taxon>
        <taxon>Mycenaceae</taxon>
        <taxon>Roridomyces</taxon>
    </lineage>
</organism>
<comment type="caution">
    <text evidence="1">The sequence shown here is derived from an EMBL/GenBank/DDBJ whole genome shotgun (WGS) entry which is preliminary data.</text>
</comment>
<reference evidence="1" key="1">
    <citation type="submission" date="2023-03" db="EMBL/GenBank/DDBJ databases">
        <title>Massive genome expansion in bonnet fungi (Mycena s.s.) driven by repeated elements and novel gene families across ecological guilds.</title>
        <authorList>
            <consortium name="Lawrence Berkeley National Laboratory"/>
            <person name="Harder C.B."/>
            <person name="Miyauchi S."/>
            <person name="Viragh M."/>
            <person name="Kuo A."/>
            <person name="Thoen E."/>
            <person name="Andreopoulos B."/>
            <person name="Lu D."/>
            <person name="Skrede I."/>
            <person name="Drula E."/>
            <person name="Henrissat B."/>
            <person name="Morin E."/>
            <person name="Kohler A."/>
            <person name="Barry K."/>
            <person name="LaButti K."/>
            <person name="Morin E."/>
            <person name="Salamov A."/>
            <person name="Lipzen A."/>
            <person name="Mereny Z."/>
            <person name="Hegedus B."/>
            <person name="Baldrian P."/>
            <person name="Stursova M."/>
            <person name="Weitz H."/>
            <person name="Taylor A."/>
            <person name="Grigoriev I.V."/>
            <person name="Nagy L.G."/>
            <person name="Martin F."/>
            <person name="Kauserud H."/>
        </authorList>
    </citation>
    <scope>NUCLEOTIDE SEQUENCE</scope>
    <source>
        <strain evidence="1">9284</strain>
    </source>
</reference>
<evidence type="ECO:0000313" key="2">
    <source>
        <dbReference type="Proteomes" id="UP001221142"/>
    </source>
</evidence>
<proteinExistence type="predicted"/>
<dbReference type="Proteomes" id="UP001221142">
    <property type="component" value="Unassembled WGS sequence"/>
</dbReference>
<name>A0AAD7BBF4_9AGAR</name>
<protein>
    <submittedName>
        <fullName evidence="1">Uncharacterized protein</fullName>
    </submittedName>
</protein>
<keyword evidence="2" id="KW-1185">Reference proteome</keyword>
<evidence type="ECO:0000313" key="1">
    <source>
        <dbReference type="EMBL" id="KAJ7615938.1"/>
    </source>
</evidence>
<gene>
    <name evidence="1" type="ORF">FB45DRAFT_934973</name>
</gene>
<accession>A0AAD7BBF4</accession>
<sequence>MRQASSQNSTGHGTNKFRKHTMLNGATDASLSMPPNVHREWDAHLPGSIFWSLKNCGWSNLNAARAARREPTRVVSRSARAQLVLGSSNRSHGSVCSSRSESRAARAARAVLGPASSRSSSGSFEQLACSSEPTQLSYSSRVMCRYVTRLTYFICGLSLTRLARAGLLELSRNVAARVALLECRSSRGDHEHWLPCSSVARPWGD</sequence>